<dbReference type="EMBL" id="JAFBMS010000109">
    <property type="protein sequence ID" value="KAG9335796.1"/>
    <property type="molecule type" value="Genomic_DNA"/>
</dbReference>
<keyword evidence="3" id="KW-0804">Transcription</keyword>
<accession>A0A8T2N775</accession>
<dbReference type="PANTHER" id="PTHR11380">
    <property type="entry name" value="TRANSCRIPTION INITIATION FACTOR TFIID/SUPT3-RELATED"/>
    <property type="match status" value="1"/>
</dbReference>
<keyword evidence="2" id="KW-0805">Transcription regulation</keyword>
<evidence type="ECO:0000313" key="6">
    <source>
        <dbReference type="Proteomes" id="UP000824540"/>
    </source>
</evidence>
<evidence type="ECO:0000256" key="3">
    <source>
        <dbReference type="ARBA" id="ARBA00023163"/>
    </source>
</evidence>
<gene>
    <name evidence="5" type="ORF">JZ751_003628</name>
</gene>
<dbReference type="GO" id="GO:0005634">
    <property type="term" value="C:nucleus"/>
    <property type="evidence" value="ECO:0007669"/>
    <property type="project" value="UniProtKB-SubCell"/>
</dbReference>
<keyword evidence="4" id="KW-0539">Nucleus</keyword>
<dbReference type="OrthoDB" id="66982at2759"/>
<sequence length="184" mass="21310">MLRRGWVRVRDAEEGMGGDGLGLEMLGRGWVRVRDAEEGMAEVSLLRGARVISAEDILFLMRKDKVTVAMCLNICEWKKKVRRLLKYMQFRDFKSKIMKSIDDEDPLDSGYSSPILIALQDYVQHTREHSLYCNKYSTNVNKRQRLAQDFLSSIDQTGEFLTLLDEEEVDEVKQERLEVRATAT</sequence>
<dbReference type="GO" id="GO:0006366">
    <property type="term" value="P:transcription by RNA polymerase II"/>
    <property type="evidence" value="ECO:0007669"/>
    <property type="project" value="InterPro"/>
</dbReference>
<keyword evidence="6" id="KW-1185">Reference proteome</keyword>
<dbReference type="Proteomes" id="UP000824540">
    <property type="component" value="Unassembled WGS sequence"/>
</dbReference>
<comment type="subcellular location">
    <subcellularLocation>
        <location evidence="1">Nucleus</location>
    </subcellularLocation>
</comment>
<dbReference type="PANTHER" id="PTHR11380:SF16">
    <property type="entry name" value="TRANSCRIPTION INITIATION PROTEIN SPT3 HOMOLOG"/>
    <property type="match status" value="1"/>
</dbReference>
<name>A0A8T2N775_9TELE</name>
<reference evidence="5" key="1">
    <citation type="thesis" date="2021" institute="BYU ScholarsArchive" country="Provo, UT, USA">
        <title>Applications of and Algorithms for Genome Assembly and Genomic Analyses with an Emphasis on Marine Teleosts.</title>
        <authorList>
            <person name="Pickett B.D."/>
        </authorList>
    </citation>
    <scope>NUCLEOTIDE SEQUENCE</scope>
    <source>
        <strain evidence="5">HI-2016</strain>
    </source>
</reference>
<evidence type="ECO:0000256" key="1">
    <source>
        <dbReference type="ARBA" id="ARBA00004123"/>
    </source>
</evidence>
<comment type="caution">
    <text evidence="5">The sequence shown here is derived from an EMBL/GenBank/DDBJ whole genome shotgun (WGS) entry which is preliminary data.</text>
</comment>
<dbReference type="Pfam" id="PF02269">
    <property type="entry name" value="TFIID-18kDa"/>
    <property type="match status" value="1"/>
</dbReference>
<proteinExistence type="predicted"/>
<dbReference type="GO" id="GO:0003713">
    <property type="term" value="F:transcription coactivator activity"/>
    <property type="evidence" value="ECO:0007669"/>
    <property type="project" value="TreeGrafter"/>
</dbReference>
<dbReference type="AlphaFoldDB" id="A0A8T2N775"/>
<evidence type="ECO:0000256" key="4">
    <source>
        <dbReference type="ARBA" id="ARBA00023242"/>
    </source>
</evidence>
<dbReference type="InterPro" id="IPR003195">
    <property type="entry name" value="TFIID_TAF13"/>
</dbReference>
<protein>
    <submittedName>
        <fullName evidence="5">Uncharacterized protein</fullName>
    </submittedName>
</protein>
<evidence type="ECO:0000313" key="5">
    <source>
        <dbReference type="EMBL" id="KAG9335796.1"/>
    </source>
</evidence>
<evidence type="ECO:0000256" key="2">
    <source>
        <dbReference type="ARBA" id="ARBA00023015"/>
    </source>
</evidence>
<organism evidence="5 6">
    <name type="scientific">Albula glossodonta</name>
    <name type="common">roundjaw bonefish</name>
    <dbReference type="NCBI Taxonomy" id="121402"/>
    <lineage>
        <taxon>Eukaryota</taxon>
        <taxon>Metazoa</taxon>
        <taxon>Chordata</taxon>
        <taxon>Craniata</taxon>
        <taxon>Vertebrata</taxon>
        <taxon>Euteleostomi</taxon>
        <taxon>Actinopterygii</taxon>
        <taxon>Neopterygii</taxon>
        <taxon>Teleostei</taxon>
        <taxon>Albuliformes</taxon>
        <taxon>Albulidae</taxon>
        <taxon>Albula</taxon>
    </lineage>
</organism>